<name>C0W0N7_9ACTO</name>
<dbReference type="GO" id="GO:0015833">
    <property type="term" value="P:peptide transport"/>
    <property type="evidence" value="ECO:0007669"/>
    <property type="project" value="TreeGrafter"/>
</dbReference>
<keyword evidence="8" id="KW-1185">Reference proteome</keyword>
<dbReference type="Pfam" id="PF00496">
    <property type="entry name" value="SBP_bac_5"/>
    <property type="match status" value="1"/>
</dbReference>
<dbReference type="PANTHER" id="PTHR30290:SF10">
    <property type="entry name" value="PERIPLASMIC OLIGOPEPTIDE-BINDING PROTEIN-RELATED"/>
    <property type="match status" value="1"/>
</dbReference>
<dbReference type="eggNOG" id="COG0747">
    <property type="taxonomic scope" value="Bacteria"/>
</dbReference>
<dbReference type="GO" id="GO:0042597">
    <property type="term" value="C:periplasmic space"/>
    <property type="evidence" value="ECO:0007669"/>
    <property type="project" value="UniProtKB-ARBA"/>
</dbReference>
<keyword evidence="4 5" id="KW-0732">Signal</keyword>
<keyword evidence="3" id="KW-0813">Transport</keyword>
<comment type="subcellular location">
    <subcellularLocation>
        <location evidence="1">Cell envelope</location>
    </subcellularLocation>
</comment>
<dbReference type="CDD" id="cd08513">
    <property type="entry name" value="PBP2_thermophilic_Hb8_like"/>
    <property type="match status" value="1"/>
</dbReference>
<dbReference type="RefSeq" id="WP_006546887.1">
    <property type="nucleotide sequence ID" value="NZ_DS999543.1"/>
</dbReference>
<dbReference type="Proteomes" id="UP000010301">
    <property type="component" value="Unassembled WGS sequence"/>
</dbReference>
<dbReference type="PIRSF" id="PIRSF002741">
    <property type="entry name" value="MppA"/>
    <property type="match status" value="1"/>
</dbReference>
<dbReference type="GO" id="GO:1904680">
    <property type="term" value="F:peptide transmembrane transporter activity"/>
    <property type="evidence" value="ECO:0007669"/>
    <property type="project" value="TreeGrafter"/>
</dbReference>
<evidence type="ECO:0000256" key="5">
    <source>
        <dbReference type="SAM" id="SignalP"/>
    </source>
</evidence>
<dbReference type="EMBL" id="ACFG01000030">
    <property type="protein sequence ID" value="EEH64096.1"/>
    <property type="molecule type" value="Genomic_DNA"/>
</dbReference>
<protein>
    <submittedName>
        <fullName evidence="7">ABC transporter, substrate-binding protein, family 5</fullName>
    </submittedName>
</protein>
<evidence type="ECO:0000256" key="3">
    <source>
        <dbReference type="ARBA" id="ARBA00022448"/>
    </source>
</evidence>
<dbReference type="GO" id="GO:0043190">
    <property type="term" value="C:ATP-binding cassette (ABC) transporter complex"/>
    <property type="evidence" value="ECO:0007669"/>
    <property type="project" value="InterPro"/>
</dbReference>
<evidence type="ECO:0000259" key="6">
    <source>
        <dbReference type="Pfam" id="PF00496"/>
    </source>
</evidence>
<dbReference type="STRING" id="525245.HMPREF0044_1115"/>
<dbReference type="SUPFAM" id="SSF53850">
    <property type="entry name" value="Periplasmic binding protein-like II"/>
    <property type="match status" value="1"/>
</dbReference>
<dbReference type="Gene3D" id="3.40.190.10">
    <property type="entry name" value="Periplasmic binding protein-like II"/>
    <property type="match status" value="1"/>
</dbReference>
<sequence>MKHTNGMRKFYAIAAACALSATGLAACGGTSGPQGGTTAAGESANASISVALKTPTWILPISIPGKTQGENGIFRSMQWPTLFDFTLEGNAKYNIDESRSLAEIPELSEDGKTYTIKLKDLKWSDGEAITTRDVEFWFNLVKANKDKWASYREGNFPDNVASFEVVDEKTIKLTTTEVYAPGFYMGNQIAALTPLPHHAWAKTSDEGKASDDDRTEEGARAIFEYLLKAAEDPASYGKNPLWQTVSGPWKLASYTPSGEVKLVANEAYAGEDKAKVGEIVFKPFTSDDSEFNTLRSGGIDYGYIPAGSIAQRSYIEGQGYKVSPWYGWSITYMPMNFANPKTGPIFKQKYIRQALQQLIDQESISNVIWQEMAAPTCGPVPQKPGKAGSLDGCAYTFAPEKAKELLESHGWKINPDGVTTCEKPGAGEGNCGEGIEAGKELRFTLISQSGFSATTKMMAELKSQFGKLGIVLDIQEVPDSVAVSQKCKPEAECNWDLSFFGSQASWYYPVYASGQRLFATDAPVNLGLYSDAKADELIQKTLVSSDESAMQEYNDYLAEDLPVLWMPNPVAQVSAYKADIDGIDPQEPTLGMYPQDWSRK</sequence>
<organism evidence="7 8">
    <name type="scientific">Gleimia coleocanis DSM 15436</name>
    <dbReference type="NCBI Taxonomy" id="525245"/>
    <lineage>
        <taxon>Bacteria</taxon>
        <taxon>Bacillati</taxon>
        <taxon>Actinomycetota</taxon>
        <taxon>Actinomycetes</taxon>
        <taxon>Actinomycetales</taxon>
        <taxon>Actinomycetaceae</taxon>
        <taxon>Gleimia</taxon>
    </lineage>
</organism>
<accession>C0W0N7</accession>
<comment type="caution">
    <text evidence="7">The sequence shown here is derived from an EMBL/GenBank/DDBJ whole genome shotgun (WGS) entry which is preliminary data.</text>
</comment>
<feature type="domain" description="Solute-binding protein family 5" evidence="6">
    <location>
        <begin position="101"/>
        <end position="512"/>
    </location>
</feature>
<reference evidence="7 8" key="1">
    <citation type="submission" date="2009-01" db="EMBL/GenBank/DDBJ databases">
        <authorList>
            <person name="Qin X."/>
            <person name="Bachman B."/>
            <person name="Battles P."/>
            <person name="Bell A."/>
            <person name="Bess C."/>
            <person name="Bickham C."/>
            <person name="Chaboub L."/>
            <person name="Chen D."/>
            <person name="Coyle M."/>
            <person name="Deiros D.R."/>
            <person name="Dinh H."/>
            <person name="Forbes L."/>
            <person name="Fowler G."/>
            <person name="Francisco L."/>
            <person name="Fu Q."/>
            <person name="Gubbala S."/>
            <person name="Hale W."/>
            <person name="Han Y."/>
            <person name="Hemphill L."/>
            <person name="Highlander S.K."/>
            <person name="Hirani K."/>
            <person name="Hogues M."/>
            <person name="Jackson L."/>
            <person name="Jakkamsetti A."/>
            <person name="Javaid M."/>
            <person name="Jiang H."/>
            <person name="Korchina V."/>
            <person name="Kovar C."/>
            <person name="Lara F."/>
            <person name="Lee S."/>
            <person name="Mata R."/>
            <person name="Mathew T."/>
            <person name="Moen C."/>
            <person name="Morales K."/>
            <person name="Munidasa M."/>
            <person name="Nazareth L."/>
            <person name="Ngo R."/>
            <person name="Nguyen L."/>
            <person name="Okwuonu G."/>
            <person name="Ongeri F."/>
            <person name="Patil S."/>
            <person name="Petrosino J."/>
            <person name="Pham C."/>
            <person name="Pham P."/>
            <person name="Pu L.-L."/>
            <person name="Puazo M."/>
            <person name="Raj R."/>
            <person name="Reid J."/>
            <person name="Rouhana J."/>
            <person name="Saada N."/>
            <person name="Shang Y."/>
            <person name="Simmons D."/>
            <person name="Thornton R."/>
            <person name="Warren J."/>
            <person name="Weissenberger G."/>
            <person name="Zhang J."/>
            <person name="Zhang L."/>
            <person name="Zhou C."/>
            <person name="Zhu D."/>
            <person name="Muzny D."/>
            <person name="Worley K."/>
            <person name="Gibbs R."/>
        </authorList>
    </citation>
    <scope>NUCLEOTIDE SEQUENCE [LARGE SCALE GENOMIC DNA]</scope>
    <source>
        <strain evidence="7 8">DSM 15436</strain>
    </source>
</reference>
<dbReference type="InterPro" id="IPR000914">
    <property type="entry name" value="SBP_5_dom"/>
</dbReference>
<dbReference type="AlphaFoldDB" id="C0W0N7"/>
<dbReference type="Gene3D" id="3.10.105.10">
    <property type="entry name" value="Dipeptide-binding Protein, Domain 3"/>
    <property type="match status" value="1"/>
</dbReference>
<evidence type="ECO:0000313" key="8">
    <source>
        <dbReference type="Proteomes" id="UP000010301"/>
    </source>
</evidence>
<dbReference type="InterPro" id="IPR039424">
    <property type="entry name" value="SBP_5"/>
</dbReference>
<dbReference type="OrthoDB" id="7888869at2"/>
<evidence type="ECO:0000256" key="2">
    <source>
        <dbReference type="ARBA" id="ARBA00005695"/>
    </source>
</evidence>
<feature type="signal peptide" evidence="5">
    <location>
        <begin position="1"/>
        <end position="25"/>
    </location>
</feature>
<proteinExistence type="inferred from homology"/>
<gene>
    <name evidence="7" type="ORF">HMPREF0044_1115</name>
</gene>
<evidence type="ECO:0000256" key="1">
    <source>
        <dbReference type="ARBA" id="ARBA00004196"/>
    </source>
</evidence>
<feature type="chain" id="PRO_5038407785" evidence="5">
    <location>
        <begin position="26"/>
        <end position="600"/>
    </location>
</feature>
<comment type="similarity">
    <text evidence="2">Belongs to the bacterial solute-binding protein 5 family.</text>
</comment>
<dbReference type="HOGENOM" id="CLU_017028_8_1_11"/>
<evidence type="ECO:0000256" key="4">
    <source>
        <dbReference type="ARBA" id="ARBA00022729"/>
    </source>
</evidence>
<evidence type="ECO:0000313" key="7">
    <source>
        <dbReference type="EMBL" id="EEH64096.1"/>
    </source>
</evidence>
<dbReference type="InterPro" id="IPR030678">
    <property type="entry name" value="Peptide/Ni-bd"/>
</dbReference>
<dbReference type="PROSITE" id="PS51257">
    <property type="entry name" value="PROKAR_LIPOPROTEIN"/>
    <property type="match status" value="1"/>
</dbReference>
<dbReference type="PANTHER" id="PTHR30290">
    <property type="entry name" value="PERIPLASMIC BINDING COMPONENT OF ABC TRANSPORTER"/>
    <property type="match status" value="1"/>
</dbReference>
<dbReference type="GO" id="GO:0030313">
    <property type="term" value="C:cell envelope"/>
    <property type="evidence" value="ECO:0007669"/>
    <property type="project" value="UniProtKB-SubCell"/>
</dbReference>